<organism evidence="1">
    <name type="scientific">Pithovirus LCDPAC02</name>
    <dbReference type="NCBI Taxonomy" id="2506601"/>
    <lineage>
        <taxon>Viruses</taxon>
        <taxon>Pithoviruses</taxon>
    </lineage>
</organism>
<accession>A0A481YNM9</accession>
<name>A0A481YNM9_9VIRU</name>
<gene>
    <name evidence="1" type="ORF">LCDPAC02_01320</name>
</gene>
<dbReference type="EMBL" id="MK500300">
    <property type="protein sequence ID" value="QBK84933.1"/>
    <property type="molecule type" value="Genomic_DNA"/>
</dbReference>
<protein>
    <submittedName>
        <fullName evidence="1">Uncharacterized protein</fullName>
    </submittedName>
</protein>
<proteinExistence type="predicted"/>
<reference evidence="1" key="1">
    <citation type="journal article" date="2019" name="MBio">
        <title>Virus Genomes from Deep Sea Sediments Expand the Ocean Megavirome and Support Independent Origins of Viral Gigantism.</title>
        <authorList>
            <person name="Backstrom D."/>
            <person name="Yutin N."/>
            <person name="Jorgensen S.L."/>
            <person name="Dharamshi J."/>
            <person name="Homa F."/>
            <person name="Zaremba-Niedwiedzka K."/>
            <person name="Spang A."/>
            <person name="Wolf Y.I."/>
            <person name="Koonin E.V."/>
            <person name="Ettema T.J."/>
        </authorList>
    </citation>
    <scope>NUCLEOTIDE SEQUENCE</scope>
</reference>
<sequence>MKTVEELKYLDNYSFNVKINPWKELIFNKKIYKSNLYTSPSYDIVKNQTFQLKNEIIKRKSKNEFEYIGYQIYLNNIEEYYYDDHVFSGFKKTKYSYIYKHIEDVSKYNYIEYRKNLVGLLLNKIYDDVNNISFTFIPKIIKKNNKKYIISTNELYFDFQDFNKYLENSETESNIIINIFLQIILCLNSINLHYSYSHNNLYISRLMIQELDEEKKLIYNVLLNGNEVKIKIKTKYLVKIENSSNSSIKYYLNKKEYLSFFISVQNSYHPTKIGTKHIPFPELDILDLLCRIFIYGKNNPNINIFKDINQYILGNVIKKVYLNHKNIKHSYDNILYYILYKSELSEFLDFVKTDIF</sequence>
<evidence type="ECO:0000313" key="1">
    <source>
        <dbReference type="EMBL" id="QBK84933.1"/>
    </source>
</evidence>